<evidence type="ECO:0000313" key="9">
    <source>
        <dbReference type="Proteomes" id="UP001597187"/>
    </source>
</evidence>
<dbReference type="GO" id="GO:0004497">
    <property type="term" value="F:monooxygenase activity"/>
    <property type="evidence" value="ECO:0007669"/>
    <property type="project" value="UniProtKB-KW"/>
</dbReference>
<proteinExistence type="inferred from homology"/>
<keyword evidence="5 7" id="KW-0408">Iron</keyword>
<dbReference type="Proteomes" id="UP001597187">
    <property type="component" value="Unassembled WGS sequence"/>
</dbReference>
<keyword evidence="2 7" id="KW-0349">Heme</keyword>
<evidence type="ECO:0000256" key="7">
    <source>
        <dbReference type="RuleBase" id="RU000461"/>
    </source>
</evidence>
<evidence type="ECO:0000256" key="4">
    <source>
        <dbReference type="ARBA" id="ARBA00023002"/>
    </source>
</evidence>
<keyword evidence="6 7" id="KW-0503">Monooxygenase</keyword>
<keyword evidence="3 7" id="KW-0479">Metal-binding</keyword>
<dbReference type="EMBL" id="JBHUDC010000007">
    <property type="protein sequence ID" value="MFD1514467.1"/>
    <property type="molecule type" value="Genomic_DNA"/>
</dbReference>
<evidence type="ECO:0000256" key="6">
    <source>
        <dbReference type="ARBA" id="ARBA00023033"/>
    </source>
</evidence>
<name>A0ABD6AXY0_9EURY</name>
<dbReference type="InterPro" id="IPR001128">
    <property type="entry name" value="Cyt_P450"/>
</dbReference>
<evidence type="ECO:0000256" key="5">
    <source>
        <dbReference type="ARBA" id="ARBA00023004"/>
    </source>
</evidence>
<dbReference type="PRINTS" id="PR00463">
    <property type="entry name" value="EP450I"/>
</dbReference>
<evidence type="ECO:0000256" key="2">
    <source>
        <dbReference type="ARBA" id="ARBA00022617"/>
    </source>
</evidence>
<dbReference type="PANTHER" id="PTHR24291">
    <property type="entry name" value="CYTOCHROME P450 FAMILY 4"/>
    <property type="match status" value="1"/>
</dbReference>
<evidence type="ECO:0000313" key="8">
    <source>
        <dbReference type="EMBL" id="MFD1514467.1"/>
    </source>
</evidence>
<comment type="similarity">
    <text evidence="1 7">Belongs to the cytochrome P450 family.</text>
</comment>
<keyword evidence="4 7" id="KW-0560">Oxidoreductase</keyword>
<dbReference type="InterPro" id="IPR050196">
    <property type="entry name" value="Cytochrome_P450_Monoox"/>
</dbReference>
<gene>
    <name evidence="8" type="ORF">ACFSBT_14390</name>
</gene>
<comment type="caution">
    <text evidence="8">The sequence shown here is derived from an EMBL/GenBank/DDBJ whole genome shotgun (WGS) entry which is preliminary data.</text>
</comment>
<dbReference type="InterPro" id="IPR017972">
    <property type="entry name" value="Cyt_P450_CS"/>
</dbReference>
<evidence type="ECO:0000256" key="1">
    <source>
        <dbReference type="ARBA" id="ARBA00010617"/>
    </source>
</evidence>
<dbReference type="InterPro" id="IPR002401">
    <property type="entry name" value="Cyt_P450_E_grp-I"/>
</dbReference>
<dbReference type="GO" id="GO:0046872">
    <property type="term" value="F:metal ion binding"/>
    <property type="evidence" value="ECO:0007669"/>
    <property type="project" value="UniProtKB-KW"/>
</dbReference>
<dbReference type="InterPro" id="IPR036396">
    <property type="entry name" value="Cyt_P450_sf"/>
</dbReference>
<reference evidence="8 9" key="1">
    <citation type="journal article" date="2019" name="Int. J. Syst. Evol. Microbiol.">
        <title>The Global Catalogue of Microorganisms (GCM) 10K type strain sequencing project: providing services to taxonomists for standard genome sequencing and annotation.</title>
        <authorList>
            <consortium name="The Broad Institute Genomics Platform"/>
            <consortium name="The Broad Institute Genome Sequencing Center for Infectious Disease"/>
            <person name="Wu L."/>
            <person name="Ma J."/>
        </authorList>
    </citation>
    <scope>NUCLEOTIDE SEQUENCE [LARGE SCALE GENOMIC DNA]</scope>
    <source>
        <strain evidence="8 9">CGMCC 1.12563</strain>
    </source>
</reference>
<dbReference type="PANTHER" id="PTHR24291:SF50">
    <property type="entry name" value="BIFUNCTIONAL ALBAFLAVENONE MONOOXYGENASE_TERPENE SYNTHASE"/>
    <property type="match status" value="1"/>
</dbReference>
<dbReference type="PRINTS" id="PR00385">
    <property type="entry name" value="P450"/>
</dbReference>
<dbReference type="PROSITE" id="PS00086">
    <property type="entry name" value="CYTOCHROME_P450"/>
    <property type="match status" value="1"/>
</dbReference>
<accession>A0ABD6AXY0</accession>
<keyword evidence="9" id="KW-1185">Reference proteome</keyword>
<dbReference type="AlphaFoldDB" id="A0ABD6AXY0"/>
<evidence type="ECO:0000256" key="3">
    <source>
        <dbReference type="ARBA" id="ARBA00022723"/>
    </source>
</evidence>
<dbReference type="RefSeq" id="WP_250874402.1">
    <property type="nucleotide sequence ID" value="NZ_JALXFV010000007.1"/>
</dbReference>
<organism evidence="8 9">
    <name type="scientific">Halomarina rubra</name>
    <dbReference type="NCBI Taxonomy" id="2071873"/>
    <lineage>
        <taxon>Archaea</taxon>
        <taxon>Methanobacteriati</taxon>
        <taxon>Methanobacteriota</taxon>
        <taxon>Stenosarchaea group</taxon>
        <taxon>Halobacteria</taxon>
        <taxon>Halobacteriales</taxon>
        <taxon>Natronomonadaceae</taxon>
        <taxon>Halomarina</taxon>
    </lineage>
</organism>
<protein>
    <submittedName>
        <fullName evidence="8">Cytochrome P450</fullName>
    </submittedName>
</protein>
<sequence>MSSRLPPSPTGHPVLRHALRFTQDPFEFVESATAECGDIYRMDLPAVDDVFVLVHPDHLNQVLVTDVDKFGKTDDFRRAFGSGLLSAEGQTWRHQREILQPLFFRDRITGYGDAMVACTEQRLATWESGDVLEMESEMRHLTLEILFATLFGRELQPGEDDELREAADGLNDWFAPTSWILPPWLPTPARRHFKQSTKRLRGEVRTLLAETGTQTQQGATEGQTTDLLSELQRARAADEGGELSTRDIEDQLITMVFAGHETTATALAFAWYLLATHSEIRHQFHDELDEVLGGESPSFDDLSELDVTERILTETLRLYPPIHTIPRQTMTDVDIGGFRLPEGHEVHLSIIGVHRDERFYDEPLAFRPDRWTDGFESALPDFAYAPFGGGRRSCIGREFALLEAKLVLATIGQRFQFEWEGKDEIELEPRVTIQTADGLPLRVQSR</sequence>
<dbReference type="Gene3D" id="1.10.630.10">
    <property type="entry name" value="Cytochrome P450"/>
    <property type="match status" value="1"/>
</dbReference>
<dbReference type="Pfam" id="PF00067">
    <property type="entry name" value="p450"/>
    <property type="match status" value="1"/>
</dbReference>
<dbReference type="SUPFAM" id="SSF48264">
    <property type="entry name" value="Cytochrome P450"/>
    <property type="match status" value="1"/>
</dbReference>